<keyword evidence="3" id="KW-1185">Reference proteome</keyword>
<sequence length="115" mass="12642">MVSLIVGAAFIICGFILMKFPPKSINDIYGYRTSLSMKNQDTWDTAQKYGGYSMIMLGIANGIFGIWAAIQPLTVNGLAAQMIFLVIGAIVMLVADEKHLSKIFNKDGSRKSYVK</sequence>
<organism evidence="2 3">
    <name type="scientific">Clostridium neuense</name>
    <dbReference type="NCBI Taxonomy" id="1728934"/>
    <lineage>
        <taxon>Bacteria</taxon>
        <taxon>Bacillati</taxon>
        <taxon>Bacillota</taxon>
        <taxon>Clostridia</taxon>
        <taxon>Eubacteriales</taxon>
        <taxon>Clostridiaceae</taxon>
        <taxon>Clostridium</taxon>
    </lineage>
</organism>
<dbReference type="Proteomes" id="UP001623592">
    <property type="component" value="Unassembled WGS sequence"/>
</dbReference>
<proteinExistence type="predicted"/>
<gene>
    <name evidence="2" type="ORF">ACJDT4_11570</name>
</gene>
<evidence type="ECO:0000256" key="1">
    <source>
        <dbReference type="SAM" id="Phobius"/>
    </source>
</evidence>
<dbReference type="Pfam" id="PF13630">
    <property type="entry name" value="SdpI"/>
    <property type="match status" value="1"/>
</dbReference>
<keyword evidence="1" id="KW-0472">Membrane</keyword>
<reference evidence="2 3" key="1">
    <citation type="submission" date="2024-11" db="EMBL/GenBank/DDBJ databases">
        <authorList>
            <person name="Heng Y.C."/>
            <person name="Lim A.C.H."/>
            <person name="Lee J.K.Y."/>
            <person name="Kittelmann S."/>
        </authorList>
    </citation>
    <scope>NUCLEOTIDE SEQUENCE [LARGE SCALE GENOMIC DNA]</scope>
    <source>
        <strain evidence="2 3">WILCCON 0114</strain>
    </source>
</reference>
<accession>A0ABW8THX9</accession>
<feature type="transmembrane region" description="Helical" evidence="1">
    <location>
        <begin position="50"/>
        <end position="70"/>
    </location>
</feature>
<dbReference type="RefSeq" id="WP_406787719.1">
    <property type="nucleotide sequence ID" value="NZ_JBJIAA010000008.1"/>
</dbReference>
<keyword evidence="1" id="KW-0812">Transmembrane</keyword>
<keyword evidence="1" id="KW-1133">Transmembrane helix</keyword>
<evidence type="ECO:0000313" key="2">
    <source>
        <dbReference type="EMBL" id="MFL0251063.1"/>
    </source>
</evidence>
<dbReference type="EMBL" id="JBJIAA010000008">
    <property type="protein sequence ID" value="MFL0251063.1"/>
    <property type="molecule type" value="Genomic_DNA"/>
</dbReference>
<name>A0ABW8THX9_9CLOT</name>
<feature type="transmembrane region" description="Helical" evidence="1">
    <location>
        <begin position="77"/>
        <end position="95"/>
    </location>
</feature>
<comment type="caution">
    <text evidence="2">The sequence shown here is derived from an EMBL/GenBank/DDBJ whole genome shotgun (WGS) entry which is preliminary data.</text>
</comment>
<dbReference type="InterPro" id="IPR025962">
    <property type="entry name" value="SdpI/YhfL"/>
</dbReference>
<evidence type="ECO:0000313" key="3">
    <source>
        <dbReference type="Proteomes" id="UP001623592"/>
    </source>
</evidence>
<protein>
    <submittedName>
        <fullName evidence="2">SdpI family protein</fullName>
    </submittedName>
</protein>